<keyword evidence="2" id="KW-1185">Reference proteome</keyword>
<protein>
    <submittedName>
        <fullName evidence="1">Uncharacterized protein</fullName>
    </submittedName>
</protein>
<dbReference type="Proteomes" id="UP001469553">
    <property type="component" value="Unassembled WGS sequence"/>
</dbReference>
<sequence length="193" mass="21673">MGGSEGEAVWEYKCSWSLETQSLCGDIDWFNMLLSVLLLLLLVSGTQTSHYRGTLMTYYPQETYANGSVSVILRFKFNSQPCLDTSFSCTGNCGNESLVLPNTKCEEVIDAWCQSEKITSRMLSNNSPFQLVYASGVWLPNVNGIGSWRAVSDVELRHRSDTNKPNSSPQTTMFPVLRLFCYHALDHMLAIIF</sequence>
<gene>
    <name evidence="1" type="ORF">AMECASPLE_017784</name>
</gene>
<comment type="caution">
    <text evidence="1">The sequence shown here is derived from an EMBL/GenBank/DDBJ whole genome shotgun (WGS) entry which is preliminary data.</text>
</comment>
<dbReference type="EMBL" id="JAHRIP010020160">
    <property type="protein sequence ID" value="MEQ2287926.1"/>
    <property type="molecule type" value="Genomic_DNA"/>
</dbReference>
<name>A0ABV0Y302_9TELE</name>
<evidence type="ECO:0000313" key="2">
    <source>
        <dbReference type="Proteomes" id="UP001469553"/>
    </source>
</evidence>
<reference evidence="1 2" key="1">
    <citation type="submission" date="2021-06" db="EMBL/GenBank/DDBJ databases">
        <authorList>
            <person name="Palmer J.M."/>
        </authorList>
    </citation>
    <scope>NUCLEOTIDE SEQUENCE [LARGE SCALE GENOMIC DNA]</scope>
    <source>
        <strain evidence="1 2">AS_MEX2019</strain>
        <tissue evidence="1">Muscle</tissue>
    </source>
</reference>
<accession>A0ABV0Y302</accession>
<evidence type="ECO:0000313" key="1">
    <source>
        <dbReference type="EMBL" id="MEQ2287926.1"/>
    </source>
</evidence>
<proteinExistence type="predicted"/>
<organism evidence="1 2">
    <name type="scientific">Ameca splendens</name>
    <dbReference type="NCBI Taxonomy" id="208324"/>
    <lineage>
        <taxon>Eukaryota</taxon>
        <taxon>Metazoa</taxon>
        <taxon>Chordata</taxon>
        <taxon>Craniata</taxon>
        <taxon>Vertebrata</taxon>
        <taxon>Euteleostomi</taxon>
        <taxon>Actinopterygii</taxon>
        <taxon>Neopterygii</taxon>
        <taxon>Teleostei</taxon>
        <taxon>Neoteleostei</taxon>
        <taxon>Acanthomorphata</taxon>
        <taxon>Ovalentaria</taxon>
        <taxon>Atherinomorphae</taxon>
        <taxon>Cyprinodontiformes</taxon>
        <taxon>Goodeidae</taxon>
        <taxon>Ameca</taxon>
    </lineage>
</organism>